<organism evidence="1 2">
    <name type="scientific">Choristoneura fumiferana</name>
    <name type="common">Spruce budworm moth</name>
    <name type="synonym">Archips fumiferana</name>
    <dbReference type="NCBI Taxonomy" id="7141"/>
    <lineage>
        <taxon>Eukaryota</taxon>
        <taxon>Metazoa</taxon>
        <taxon>Ecdysozoa</taxon>
        <taxon>Arthropoda</taxon>
        <taxon>Hexapoda</taxon>
        <taxon>Insecta</taxon>
        <taxon>Pterygota</taxon>
        <taxon>Neoptera</taxon>
        <taxon>Endopterygota</taxon>
        <taxon>Lepidoptera</taxon>
        <taxon>Glossata</taxon>
        <taxon>Ditrysia</taxon>
        <taxon>Tortricoidea</taxon>
        <taxon>Tortricidae</taxon>
        <taxon>Tortricinae</taxon>
        <taxon>Choristoneura</taxon>
    </lineage>
</organism>
<evidence type="ECO:0000313" key="1">
    <source>
        <dbReference type="EMBL" id="KAI8432047.1"/>
    </source>
</evidence>
<proteinExistence type="predicted"/>
<evidence type="ECO:0000313" key="2">
    <source>
        <dbReference type="Proteomes" id="UP001064048"/>
    </source>
</evidence>
<dbReference type="EMBL" id="CM046107">
    <property type="protein sequence ID" value="KAI8432047.1"/>
    <property type="molecule type" value="Genomic_DNA"/>
</dbReference>
<name>A0ACC0K713_CHOFU</name>
<accession>A0ACC0K713</accession>
<comment type="caution">
    <text evidence="1">The sequence shown here is derived from an EMBL/GenBank/DDBJ whole genome shotgun (WGS) entry which is preliminary data.</text>
</comment>
<gene>
    <name evidence="1" type="ORF">MSG28_004566</name>
</gene>
<keyword evidence="2" id="KW-1185">Reference proteome</keyword>
<protein>
    <submittedName>
        <fullName evidence="1">Uncharacterized protein</fullName>
    </submittedName>
</protein>
<dbReference type="Proteomes" id="UP001064048">
    <property type="component" value="Chromosome 7"/>
</dbReference>
<sequence length="548" mass="61252">MNSNYYILLNGLIEELSSAAVGCSVGGHVINNISYADDMVLLSPSISGLRKLIRICERYAVGHGLRYNTKKSELLLFKAGVKTYETVPSIVLNGAPLKQVKKFKYLGHWVTDALTDDMDMDRERRALTVRCNMLARRFARCTNEVKVTLFKAYCQTFYTCSLWVRFAQKSFNALKVQYNNTFRMLLRLPPFCSASGMFAEARTDSFGAVIRKRISSAMDRMRGSSNSLLCAISEDCEFGNVNKPCPTPRRWRTRIRAVTPRTQCSSLRLAPGRSAVTLVTRTRALGKNKFLLCSKQTRITMCYKGKCLFCIPVEKGCLVFAILSAIVTLLALLACVVVGLLAVGGIIFVSHEIEKRPDFDSPWKYQDRRAITRAEVVGGMAVSVVTLLASIPSLIAFTFSVLLCNGICKRRSGQVKAYFVYGVVITVITVIASIVQMLSNYDTYPGLMGLFGCALALILLRWLNDLKCTLASDTKERLLWATSRHTGCWKLGDILLNPVHGPDAWMHRGRLRADDDDDDDELHLKFITSFAVKENIVRKPSQTCEAIQ</sequence>
<reference evidence="1 2" key="1">
    <citation type="journal article" date="2022" name="Genome Biol. Evol.">
        <title>The Spruce Budworm Genome: Reconstructing the Evolutionary History of Antifreeze Proteins.</title>
        <authorList>
            <person name="Beliveau C."/>
            <person name="Gagne P."/>
            <person name="Picq S."/>
            <person name="Vernygora O."/>
            <person name="Keeling C.I."/>
            <person name="Pinkney K."/>
            <person name="Doucet D."/>
            <person name="Wen F."/>
            <person name="Johnston J.S."/>
            <person name="Maaroufi H."/>
            <person name="Boyle B."/>
            <person name="Laroche J."/>
            <person name="Dewar K."/>
            <person name="Juretic N."/>
            <person name="Blackburn G."/>
            <person name="Nisole A."/>
            <person name="Brunet B."/>
            <person name="Brandao M."/>
            <person name="Lumley L."/>
            <person name="Duan J."/>
            <person name="Quan G."/>
            <person name="Lucarotti C.J."/>
            <person name="Roe A.D."/>
            <person name="Sperling F.A.H."/>
            <person name="Levesque R.C."/>
            <person name="Cusson M."/>
        </authorList>
    </citation>
    <scope>NUCLEOTIDE SEQUENCE [LARGE SCALE GENOMIC DNA]</scope>
    <source>
        <strain evidence="1">Glfc:IPQL:Cfum</strain>
    </source>
</reference>